<name>A0ABR3VDM7_HUMIN</name>
<reference evidence="1 2" key="1">
    <citation type="journal article" date="2024" name="Commun. Biol.">
        <title>Comparative genomic analysis of thermophilic fungi reveals convergent evolutionary adaptations and gene losses.</title>
        <authorList>
            <person name="Steindorff A.S."/>
            <person name="Aguilar-Pontes M.V."/>
            <person name="Robinson A.J."/>
            <person name="Andreopoulos B."/>
            <person name="LaButti K."/>
            <person name="Kuo A."/>
            <person name="Mondo S."/>
            <person name="Riley R."/>
            <person name="Otillar R."/>
            <person name="Haridas S."/>
            <person name="Lipzen A."/>
            <person name="Grimwood J."/>
            <person name="Schmutz J."/>
            <person name="Clum A."/>
            <person name="Reid I.D."/>
            <person name="Moisan M.C."/>
            <person name="Butler G."/>
            <person name="Nguyen T.T.M."/>
            <person name="Dewar K."/>
            <person name="Conant G."/>
            <person name="Drula E."/>
            <person name="Henrissat B."/>
            <person name="Hansel C."/>
            <person name="Singer S."/>
            <person name="Hutchinson M.I."/>
            <person name="de Vries R.P."/>
            <person name="Natvig D.O."/>
            <person name="Powell A.J."/>
            <person name="Tsang A."/>
            <person name="Grigoriev I.V."/>
        </authorList>
    </citation>
    <scope>NUCLEOTIDE SEQUENCE [LARGE SCALE GENOMIC DNA]</scope>
    <source>
        <strain evidence="1 2">CBS 620.91</strain>
    </source>
</reference>
<evidence type="ECO:0000313" key="1">
    <source>
        <dbReference type="EMBL" id="KAL1839979.1"/>
    </source>
</evidence>
<sequence length="119" mass="13641">MAQYPPNVGHDLINYSYFGVYQPIEPPNAPTDRPAAMARILARLKQHSPLMAMKAVTLSAPSRVSQGEKFLRNMGELDQHPLMLEDRERQMHGPSEDPERSFFDRLQVEIPDVKDHFLL</sequence>
<dbReference type="EMBL" id="JAZGSY010000132">
    <property type="protein sequence ID" value="KAL1839979.1"/>
    <property type="molecule type" value="Genomic_DNA"/>
</dbReference>
<proteinExistence type="predicted"/>
<dbReference type="Proteomes" id="UP001583172">
    <property type="component" value="Unassembled WGS sequence"/>
</dbReference>
<accession>A0ABR3VDM7</accession>
<organism evidence="1 2">
    <name type="scientific">Humicola insolens</name>
    <name type="common">Soft-rot fungus</name>
    <dbReference type="NCBI Taxonomy" id="85995"/>
    <lineage>
        <taxon>Eukaryota</taxon>
        <taxon>Fungi</taxon>
        <taxon>Dikarya</taxon>
        <taxon>Ascomycota</taxon>
        <taxon>Pezizomycotina</taxon>
        <taxon>Sordariomycetes</taxon>
        <taxon>Sordariomycetidae</taxon>
        <taxon>Sordariales</taxon>
        <taxon>Chaetomiaceae</taxon>
        <taxon>Mycothermus</taxon>
    </lineage>
</organism>
<protein>
    <submittedName>
        <fullName evidence="1">Uncharacterized protein</fullName>
    </submittedName>
</protein>
<comment type="caution">
    <text evidence="1">The sequence shown here is derived from an EMBL/GenBank/DDBJ whole genome shotgun (WGS) entry which is preliminary data.</text>
</comment>
<gene>
    <name evidence="1" type="ORF">VTJ49DRAFT_942</name>
</gene>
<evidence type="ECO:0000313" key="2">
    <source>
        <dbReference type="Proteomes" id="UP001583172"/>
    </source>
</evidence>
<keyword evidence="2" id="KW-1185">Reference proteome</keyword>